<reference evidence="3 4" key="1">
    <citation type="journal article" date="2014" name="Int. J. Syst. Evol. Microbiol.">
        <title>Complete genome sequence of Corynebacterium casei LMG S-19264T (=DSM 44701T), isolated from a smear-ripened cheese.</title>
        <authorList>
            <consortium name="US DOE Joint Genome Institute (JGI-PGF)"/>
            <person name="Walter F."/>
            <person name="Albersmeier A."/>
            <person name="Kalinowski J."/>
            <person name="Ruckert C."/>
        </authorList>
    </citation>
    <scope>NUCLEOTIDE SEQUENCE [LARGE SCALE GENOMIC DNA]</scope>
    <source>
        <strain evidence="3 4">KCTC 19473</strain>
    </source>
</reference>
<feature type="chain" id="PRO_5037938909" evidence="2">
    <location>
        <begin position="25"/>
        <end position="128"/>
    </location>
</feature>
<sequence>MWLRLVLLPLLLLGFSAMHTLGHAESEAHVPASTVTAAPAEGEHTTGEHNAAPWVEQAAGEDLPELDPTEMCPVSSVFPVVTPGAATTVATPWPQPPPRWTATVRAFDPSGVEAENRPSLAALQILRV</sequence>
<evidence type="ECO:0000256" key="1">
    <source>
        <dbReference type="SAM" id="MobiDB-lite"/>
    </source>
</evidence>
<dbReference type="Pfam" id="PF19650">
    <property type="entry name" value="DUF6153"/>
    <property type="match status" value="1"/>
</dbReference>
<dbReference type="InterPro" id="IPR046151">
    <property type="entry name" value="DUF6153"/>
</dbReference>
<proteinExistence type="predicted"/>
<feature type="signal peptide" evidence="2">
    <location>
        <begin position="1"/>
        <end position="24"/>
    </location>
</feature>
<gene>
    <name evidence="3" type="ORF">GCM10007147_11830</name>
</gene>
<evidence type="ECO:0000313" key="3">
    <source>
        <dbReference type="EMBL" id="GHD20135.1"/>
    </source>
</evidence>
<evidence type="ECO:0000256" key="2">
    <source>
        <dbReference type="SAM" id="SignalP"/>
    </source>
</evidence>
<comment type="caution">
    <text evidence="3">The sequence shown here is derived from an EMBL/GenBank/DDBJ whole genome shotgun (WGS) entry which is preliminary data.</text>
</comment>
<evidence type="ECO:0000313" key="4">
    <source>
        <dbReference type="Proteomes" id="UP000654947"/>
    </source>
</evidence>
<keyword evidence="4" id="KW-1185">Reference proteome</keyword>
<dbReference type="AlphaFoldDB" id="A0A919CG48"/>
<dbReference type="Proteomes" id="UP000654947">
    <property type="component" value="Unassembled WGS sequence"/>
</dbReference>
<protein>
    <submittedName>
        <fullName evidence="3">Uncharacterized protein</fullName>
    </submittedName>
</protein>
<dbReference type="EMBL" id="BMXL01000004">
    <property type="protein sequence ID" value="GHD20135.1"/>
    <property type="molecule type" value="Genomic_DNA"/>
</dbReference>
<organism evidence="3 4">
    <name type="scientific">Nocardiopsis kunsanensis</name>
    <dbReference type="NCBI Taxonomy" id="141693"/>
    <lineage>
        <taxon>Bacteria</taxon>
        <taxon>Bacillati</taxon>
        <taxon>Actinomycetota</taxon>
        <taxon>Actinomycetes</taxon>
        <taxon>Streptosporangiales</taxon>
        <taxon>Nocardiopsidaceae</taxon>
        <taxon>Nocardiopsis</taxon>
    </lineage>
</organism>
<name>A0A919CG48_9ACTN</name>
<feature type="region of interest" description="Disordered" evidence="1">
    <location>
        <begin position="30"/>
        <end position="68"/>
    </location>
</feature>
<keyword evidence="2" id="KW-0732">Signal</keyword>
<accession>A0A919CG48</accession>